<reference evidence="1 2" key="1">
    <citation type="submission" date="2014-04" db="EMBL/GenBank/DDBJ databases">
        <authorList>
            <consortium name="DOE Joint Genome Institute"/>
            <person name="Kuo A."/>
            <person name="Ruytinx J."/>
            <person name="Rineau F."/>
            <person name="Colpaert J."/>
            <person name="Kohler A."/>
            <person name="Nagy L.G."/>
            <person name="Floudas D."/>
            <person name="Copeland A."/>
            <person name="Barry K.W."/>
            <person name="Cichocki N."/>
            <person name="Veneault-Fourrey C."/>
            <person name="LaButti K."/>
            <person name="Lindquist E.A."/>
            <person name="Lipzen A."/>
            <person name="Lundell T."/>
            <person name="Morin E."/>
            <person name="Murat C."/>
            <person name="Sun H."/>
            <person name="Tunlid A."/>
            <person name="Henrissat B."/>
            <person name="Grigoriev I.V."/>
            <person name="Hibbett D.S."/>
            <person name="Martin F."/>
            <person name="Nordberg H.P."/>
            <person name="Cantor M.N."/>
            <person name="Hua S.X."/>
        </authorList>
    </citation>
    <scope>NUCLEOTIDE SEQUENCE [LARGE SCALE GENOMIC DNA]</scope>
    <source>
        <strain evidence="1 2">UH-Slu-Lm8-n1</strain>
    </source>
</reference>
<gene>
    <name evidence="1" type="ORF">CY34DRAFT_797300</name>
</gene>
<dbReference type="InParanoid" id="A0A0D0BIF8"/>
<reference evidence="2" key="2">
    <citation type="submission" date="2015-01" db="EMBL/GenBank/DDBJ databases">
        <title>Evolutionary Origins and Diversification of the Mycorrhizal Mutualists.</title>
        <authorList>
            <consortium name="DOE Joint Genome Institute"/>
            <consortium name="Mycorrhizal Genomics Consortium"/>
            <person name="Kohler A."/>
            <person name="Kuo A."/>
            <person name="Nagy L.G."/>
            <person name="Floudas D."/>
            <person name="Copeland A."/>
            <person name="Barry K.W."/>
            <person name="Cichocki N."/>
            <person name="Veneault-Fourrey C."/>
            <person name="LaButti K."/>
            <person name="Lindquist E.A."/>
            <person name="Lipzen A."/>
            <person name="Lundell T."/>
            <person name="Morin E."/>
            <person name="Murat C."/>
            <person name="Riley R."/>
            <person name="Ohm R."/>
            <person name="Sun H."/>
            <person name="Tunlid A."/>
            <person name="Henrissat B."/>
            <person name="Grigoriev I.V."/>
            <person name="Hibbett D.S."/>
            <person name="Martin F."/>
        </authorList>
    </citation>
    <scope>NUCLEOTIDE SEQUENCE [LARGE SCALE GENOMIC DNA]</scope>
    <source>
        <strain evidence="2">UH-Slu-Lm8-n1</strain>
    </source>
</reference>
<evidence type="ECO:0000313" key="2">
    <source>
        <dbReference type="Proteomes" id="UP000054485"/>
    </source>
</evidence>
<dbReference type="HOGENOM" id="CLU_2470566_0_0_1"/>
<dbReference type="Proteomes" id="UP000054485">
    <property type="component" value="Unassembled WGS sequence"/>
</dbReference>
<dbReference type="AlphaFoldDB" id="A0A0D0BIF8"/>
<name>A0A0D0BIF8_9AGAM</name>
<evidence type="ECO:0000313" key="1">
    <source>
        <dbReference type="EMBL" id="KIK49354.1"/>
    </source>
</evidence>
<accession>A0A0D0BIF8</accession>
<proteinExistence type="predicted"/>
<dbReference type="EMBL" id="KN835133">
    <property type="protein sequence ID" value="KIK49354.1"/>
    <property type="molecule type" value="Genomic_DNA"/>
</dbReference>
<keyword evidence="2" id="KW-1185">Reference proteome</keyword>
<organism evidence="1 2">
    <name type="scientific">Suillus luteus UH-Slu-Lm8-n1</name>
    <dbReference type="NCBI Taxonomy" id="930992"/>
    <lineage>
        <taxon>Eukaryota</taxon>
        <taxon>Fungi</taxon>
        <taxon>Dikarya</taxon>
        <taxon>Basidiomycota</taxon>
        <taxon>Agaricomycotina</taxon>
        <taxon>Agaricomycetes</taxon>
        <taxon>Agaricomycetidae</taxon>
        <taxon>Boletales</taxon>
        <taxon>Suillineae</taxon>
        <taxon>Suillaceae</taxon>
        <taxon>Suillus</taxon>
    </lineage>
</organism>
<protein>
    <submittedName>
        <fullName evidence="1">Uncharacterized protein</fullName>
    </submittedName>
</protein>
<sequence length="88" mass="10050">MAALTCCSTSLLTPVVTLLIERVGYHVILVIAYIALFSDYPRLRDAPVSQTLLLELSDVRRFFWCRLLGPPGLDHHLFSEECRTLVRF</sequence>